<keyword evidence="10" id="KW-0812">Transmembrane</keyword>
<dbReference type="InterPro" id="IPR011712">
    <property type="entry name" value="Sig_transdc_His_kin_sub3_dim/P"/>
</dbReference>
<keyword evidence="4" id="KW-0808">Transferase</keyword>
<comment type="catalytic activity">
    <reaction evidence="1">
        <text>ATP + protein L-histidine = ADP + protein N-phospho-L-histidine.</text>
        <dbReference type="EC" id="2.7.13.3"/>
    </reaction>
</comment>
<dbReference type="PANTHER" id="PTHR24421">
    <property type="entry name" value="NITRATE/NITRITE SENSOR PROTEIN NARX-RELATED"/>
    <property type="match status" value="1"/>
</dbReference>
<evidence type="ECO:0000256" key="1">
    <source>
        <dbReference type="ARBA" id="ARBA00000085"/>
    </source>
</evidence>
<dbReference type="EMBL" id="AYXG01000177">
    <property type="protein sequence ID" value="EWC60037.1"/>
    <property type="molecule type" value="Genomic_DNA"/>
</dbReference>
<feature type="transmembrane region" description="Helical" evidence="10">
    <location>
        <begin position="102"/>
        <end position="122"/>
    </location>
</feature>
<dbReference type="STRING" id="909613.UO65_4690"/>
<feature type="transmembrane region" description="Helical" evidence="10">
    <location>
        <begin position="62"/>
        <end position="82"/>
    </location>
</feature>
<comment type="caution">
    <text evidence="12">The sequence shown here is derived from an EMBL/GenBank/DDBJ whole genome shotgun (WGS) entry which is preliminary data.</text>
</comment>
<dbReference type="PATRIC" id="fig|909613.9.peg.4692"/>
<evidence type="ECO:0000313" key="13">
    <source>
        <dbReference type="Proteomes" id="UP000019277"/>
    </source>
</evidence>
<evidence type="ECO:0000256" key="2">
    <source>
        <dbReference type="ARBA" id="ARBA00012438"/>
    </source>
</evidence>
<evidence type="ECO:0000256" key="5">
    <source>
        <dbReference type="ARBA" id="ARBA00022741"/>
    </source>
</evidence>
<evidence type="ECO:0000256" key="3">
    <source>
        <dbReference type="ARBA" id="ARBA00022553"/>
    </source>
</evidence>
<dbReference type="eggNOG" id="COG4585">
    <property type="taxonomic scope" value="Bacteria"/>
</dbReference>
<dbReference type="GO" id="GO:0046983">
    <property type="term" value="F:protein dimerization activity"/>
    <property type="evidence" value="ECO:0007669"/>
    <property type="project" value="InterPro"/>
</dbReference>
<keyword evidence="8" id="KW-0902">Two-component regulatory system</keyword>
<sequence length="478" mass="49197">MWDTAAALRRESLVVAVLCAVTDASTILLLCPAAGHSGWGPLALGLTVLADLALATPARFSGVVAAAHAALQVAGPAMLAGLGRYQGANETGLLVAGYRAGAWLGIREAVVVLAVLLVGALVGRVGFPPSEVGGDWRLVALHTLTTVVLPWLVGRNTTARRGHQAEVEQRETSRRIEERAAVRRAVAEERTAIARDLHDVISHHVSAIGVHAGAARLALGGPPGPVGRSLSAVETASRSAMADLRRMLDLLHHGDAATRQPGLDDLDDLVRVTRAAGLPTRLTTTGVAVDLPPSVDVALHRVAQEALTNALRHGGGEGAEVTLTRTDTEVVLTIANDLPPDAAPPGRRPAPAPPTRTGRATRAGRATAELDHPDAAPAHGGRADLAQVGSAAADPACPDRADTASAHGGRGVAATPAHGGTAAPPARAHRTPDEPDDVQVHRGLPGIRQRAALFGASVTCGPDGDRWVVRVTVPLEAR</sequence>
<dbReference type="RefSeq" id="WP_052021628.1">
    <property type="nucleotide sequence ID" value="NZ_AYXG01000177.1"/>
</dbReference>
<keyword evidence="7" id="KW-0067">ATP-binding</keyword>
<feature type="transmembrane region" description="Helical" evidence="10">
    <location>
        <begin position="12"/>
        <end position="30"/>
    </location>
</feature>
<evidence type="ECO:0000313" key="12">
    <source>
        <dbReference type="EMBL" id="EWC60037.1"/>
    </source>
</evidence>
<evidence type="ECO:0000256" key="9">
    <source>
        <dbReference type="SAM" id="MobiDB-lite"/>
    </source>
</evidence>
<dbReference type="InterPro" id="IPR050482">
    <property type="entry name" value="Sensor_HK_TwoCompSys"/>
</dbReference>
<dbReference type="GO" id="GO:0000155">
    <property type="term" value="F:phosphorelay sensor kinase activity"/>
    <property type="evidence" value="ECO:0007669"/>
    <property type="project" value="InterPro"/>
</dbReference>
<keyword evidence="13" id="KW-1185">Reference proteome</keyword>
<keyword evidence="10" id="KW-1133">Transmembrane helix</keyword>
<proteinExistence type="predicted"/>
<evidence type="ECO:0000259" key="11">
    <source>
        <dbReference type="Pfam" id="PF07730"/>
    </source>
</evidence>
<feature type="region of interest" description="Disordered" evidence="9">
    <location>
        <begin position="386"/>
        <end position="441"/>
    </location>
</feature>
<keyword evidence="3" id="KW-0597">Phosphoprotein</keyword>
<organism evidence="12 13">
    <name type="scientific">Actinokineospora spheciospongiae</name>
    <dbReference type="NCBI Taxonomy" id="909613"/>
    <lineage>
        <taxon>Bacteria</taxon>
        <taxon>Bacillati</taxon>
        <taxon>Actinomycetota</taxon>
        <taxon>Actinomycetes</taxon>
        <taxon>Pseudonocardiales</taxon>
        <taxon>Pseudonocardiaceae</taxon>
        <taxon>Actinokineospora</taxon>
    </lineage>
</organism>
<evidence type="ECO:0000256" key="8">
    <source>
        <dbReference type="ARBA" id="ARBA00023012"/>
    </source>
</evidence>
<dbReference type="Pfam" id="PF07730">
    <property type="entry name" value="HisKA_3"/>
    <property type="match status" value="1"/>
</dbReference>
<accession>W7ITE8</accession>
<dbReference type="GO" id="GO:0016020">
    <property type="term" value="C:membrane"/>
    <property type="evidence" value="ECO:0007669"/>
    <property type="project" value="InterPro"/>
</dbReference>
<keyword evidence="5" id="KW-0547">Nucleotide-binding</keyword>
<feature type="domain" description="Signal transduction histidine kinase subgroup 3 dimerisation and phosphoacceptor" evidence="11">
    <location>
        <begin position="189"/>
        <end position="254"/>
    </location>
</feature>
<feature type="compositionally biased region" description="Pro residues" evidence="9">
    <location>
        <begin position="341"/>
        <end position="354"/>
    </location>
</feature>
<dbReference type="InterPro" id="IPR036890">
    <property type="entry name" value="HATPase_C_sf"/>
</dbReference>
<feature type="compositionally biased region" description="Low complexity" evidence="9">
    <location>
        <begin position="413"/>
        <end position="426"/>
    </location>
</feature>
<dbReference type="PANTHER" id="PTHR24421:SF10">
    <property type="entry name" value="NITRATE_NITRITE SENSOR PROTEIN NARQ"/>
    <property type="match status" value="1"/>
</dbReference>
<evidence type="ECO:0000256" key="10">
    <source>
        <dbReference type="SAM" id="Phobius"/>
    </source>
</evidence>
<dbReference type="Gene3D" id="3.30.565.10">
    <property type="entry name" value="Histidine kinase-like ATPase, C-terminal domain"/>
    <property type="match status" value="1"/>
</dbReference>
<evidence type="ECO:0000256" key="6">
    <source>
        <dbReference type="ARBA" id="ARBA00022777"/>
    </source>
</evidence>
<protein>
    <recommendedName>
        <fullName evidence="2">histidine kinase</fullName>
        <ecNumber evidence="2">2.7.13.3</ecNumber>
    </recommendedName>
</protein>
<dbReference type="EC" id="2.7.13.3" evidence="2"/>
<dbReference type="AlphaFoldDB" id="W7ITE8"/>
<evidence type="ECO:0000256" key="4">
    <source>
        <dbReference type="ARBA" id="ARBA00022679"/>
    </source>
</evidence>
<keyword evidence="6 12" id="KW-0418">Kinase</keyword>
<feature type="compositionally biased region" description="Low complexity" evidence="9">
    <location>
        <begin position="355"/>
        <end position="366"/>
    </location>
</feature>
<dbReference type="Proteomes" id="UP000019277">
    <property type="component" value="Unassembled WGS sequence"/>
</dbReference>
<keyword evidence="10" id="KW-0472">Membrane</keyword>
<reference evidence="12 13" key="1">
    <citation type="journal article" date="2014" name="Genome Announc.">
        <title>Draft Genome Sequence of the Antitrypanosomally Active Sponge-Associated Bacterium Actinokineospora sp. Strain EG49.</title>
        <authorList>
            <person name="Harjes J."/>
            <person name="Ryu T."/>
            <person name="Abdelmohsen U.R."/>
            <person name="Moitinho-Silva L."/>
            <person name="Horn H."/>
            <person name="Ravasi T."/>
            <person name="Hentschel U."/>
        </authorList>
    </citation>
    <scope>NUCLEOTIDE SEQUENCE [LARGE SCALE GENOMIC DNA]</scope>
    <source>
        <strain evidence="12 13">EG49</strain>
    </source>
</reference>
<gene>
    <name evidence="12" type="ORF">UO65_4690</name>
</gene>
<dbReference type="GO" id="GO:0005524">
    <property type="term" value="F:ATP binding"/>
    <property type="evidence" value="ECO:0007669"/>
    <property type="project" value="UniProtKB-KW"/>
</dbReference>
<feature type="region of interest" description="Disordered" evidence="9">
    <location>
        <begin position="336"/>
        <end position="366"/>
    </location>
</feature>
<name>W7ITE8_9PSEU</name>
<dbReference type="OrthoDB" id="227596at2"/>
<evidence type="ECO:0000256" key="7">
    <source>
        <dbReference type="ARBA" id="ARBA00022840"/>
    </source>
</evidence>
<dbReference type="Gene3D" id="1.20.5.1930">
    <property type="match status" value="1"/>
</dbReference>